<accession>A0ABQ5R101</accession>
<evidence type="ECO:0000259" key="1">
    <source>
        <dbReference type="Pfam" id="PF13349"/>
    </source>
</evidence>
<name>A0ABQ5R101_9ACTN</name>
<comment type="caution">
    <text evidence="2">The sequence shown here is derived from an EMBL/GenBank/DDBJ whole genome shotgun (WGS) entry which is preliminary data.</text>
</comment>
<evidence type="ECO:0000313" key="2">
    <source>
        <dbReference type="EMBL" id="GLI00375.1"/>
    </source>
</evidence>
<dbReference type="Pfam" id="PF13349">
    <property type="entry name" value="DUF4097"/>
    <property type="match status" value="1"/>
</dbReference>
<organism evidence="2 3">
    <name type="scientific">Phytohabitans aurantiacus</name>
    <dbReference type="NCBI Taxonomy" id="3016789"/>
    <lineage>
        <taxon>Bacteria</taxon>
        <taxon>Bacillati</taxon>
        <taxon>Actinomycetota</taxon>
        <taxon>Actinomycetes</taxon>
        <taxon>Micromonosporales</taxon>
        <taxon>Micromonosporaceae</taxon>
    </lineage>
</organism>
<gene>
    <name evidence="2" type="ORF">Pa4123_56510</name>
</gene>
<proteinExistence type="predicted"/>
<dbReference type="EMBL" id="BSDI01000032">
    <property type="protein sequence ID" value="GLI00375.1"/>
    <property type="molecule type" value="Genomic_DNA"/>
</dbReference>
<feature type="domain" description="DUF4097" evidence="1">
    <location>
        <begin position="51"/>
        <end position="266"/>
    </location>
</feature>
<sequence length="269" mass="27599">MASGPAAYGPVMVSRVLPAAVLGAALVATLAACGEVAYTRLEFNDTENVAITEIRVEPGSGDLTVKTGDTKQVEIRRMVRYRSNEPDTLYKIEGTTLVLATDCGNWCSVTFEVTAPKGVAVRGGGDSGNVNLSGVSTVDMTIDSGNITVTDATGKVTAQTDSGNVIVRGATGGVDLKTGSGNIDADRLGGPQNTARADSGNIGLELIAPGAVTAQADSGNIRVRVPSDSYQVDARTDSGRTNIEVPDLADGKHLLDLSTDSGNITVNTA</sequence>
<evidence type="ECO:0000313" key="3">
    <source>
        <dbReference type="Proteomes" id="UP001144280"/>
    </source>
</evidence>
<protein>
    <recommendedName>
        <fullName evidence="1">DUF4097 domain-containing protein</fullName>
    </recommendedName>
</protein>
<dbReference type="InterPro" id="IPR025164">
    <property type="entry name" value="Toastrack_DUF4097"/>
</dbReference>
<keyword evidence="3" id="KW-1185">Reference proteome</keyword>
<reference evidence="2" key="1">
    <citation type="submission" date="2022-12" db="EMBL/GenBank/DDBJ databases">
        <title>New Phytohabitans aurantiacus sp. RD004123 nov., an actinomycete isolated from soil.</title>
        <authorList>
            <person name="Triningsih D.W."/>
            <person name="Harunari E."/>
            <person name="Igarashi Y."/>
        </authorList>
    </citation>
    <scope>NUCLEOTIDE SEQUENCE</scope>
    <source>
        <strain evidence="2">RD004123</strain>
    </source>
</reference>
<dbReference type="Proteomes" id="UP001144280">
    <property type="component" value="Unassembled WGS sequence"/>
</dbReference>